<reference evidence="1" key="1">
    <citation type="journal article" date="2023" name="IScience">
        <title>Live-bearing cockroach genome reveals convergent evolutionary mechanisms linked to viviparity in insects and beyond.</title>
        <authorList>
            <person name="Fouks B."/>
            <person name="Harrison M.C."/>
            <person name="Mikhailova A.A."/>
            <person name="Marchal E."/>
            <person name="English S."/>
            <person name="Carruthers M."/>
            <person name="Jennings E.C."/>
            <person name="Chiamaka E.L."/>
            <person name="Frigard R.A."/>
            <person name="Pippel M."/>
            <person name="Attardo G.M."/>
            <person name="Benoit J.B."/>
            <person name="Bornberg-Bauer E."/>
            <person name="Tobe S.S."/>
        </authorList>
    </citation>
    <scope>NUCLEOTIDE SEQUENCE</scope>
    <source>
        <strain evidence="1">Stay&amp;Tobe</strain>
    </source>
</reference>
<comment type="caution">
    <text evidence="1">The sequence shown here is derived from an EMBL/GenBank/DDBJ whole genome shotgun (WGS) entry which is preliminary data.</text>
</comment>
<reference evidence="1" key="2">
    <citation type="submission" date="2023-05" db="EMBL/GenBank/DDBJ databases">
        <authorList>
            <person name="Fouks B."/>
        </authorList>
    </citation>
    <scope>NUCLEOTIDE SEQUENCE</scope>
    <source>
        <strain evidence="1">Stay&amp;Tobe</strain>
        <tissue evidence="1">Testes</tissue>
    </source>
</reference>
<dbReference type="Proteomes" id="UP001233999">
    <property type="component" value="Unassembled WGS sequence"/>
</dbReference>
<gene>
    <name evidence="1" type="ORF">L9F63_004730</name>
</gene>
<proteinExistence type="predicted"/>
<dbReference type="EMBL" id="JASPKZ010008384">
    <property type="protein sequence ID" value="KAJ9579651.1"/>
    <property type="molecule type" value="Genomic_DNA"/>
</dbReference>
<sequence length="70" mass="7961">KSLTRGYKMAAPSLVLPSFGQQPIEGTIIMLSSLIREYLNVKETLPIYQEFVSGLFSNKIRRSRQIAPYN</sequence>
<accession>A0AAD7ZFP5</accession>
<feature type="non-terminal residue" evidence="1">
    <location>
        <position position="1"/>
    </location>
</feature>
<organism evidence="1 2">
    <name type="scientific">Diploptera punctata</name>
    <name type="common">Pacific beetle cockroach</name>
    <dbReference type="NCBI Taxonomy" id="6984"/>
    <lineage>
        <taxon>Eukaryota</taxon>
        <taxon>Metazoa</taxon>
        <taxon>Ecdysozoa</taxon>
        <taxon>Arthropoda</taxon>
        <taxon>Hexapoda</taxon>
        <taxon>Insecta</taxon>
        <taxon>Pterygota</taxon>
        <taxon>Neoptera</taxon>
        <taxon>Polyneoptera</taxon>
        <taxon>Dictyoptera</taxon>
        <taxon>Blattodea</taxon>
        <taxon>Blaberoidea</taxon>
        <taxon>Blaberidae</taxon>
        <taxon>Diplopterinae</taxon>
        <taxon>Diploptera</taxon>
    </lineage>
</organism>
<protein>
    <submittedName>
        <fullName evidence="1">Uncharacterized protein</fullName>
    </submittedName>
</protein>
<keyword evidence="2" id="KW-1185">Reference proteome</keyword>
<evidence type="ECO:0000313" key="1">
    <source>
        <dbReference type="EMBL" id="KAJ9579651.1"/>
    </source>
</evidence>
<evidence type="ECO:0000313" key="2">
    <source>
        <dbReference type="Proteomes" id="UP001233999"/>
    </source>
</evidence>
<name>A0AAD7ZFP5_DIPPU</name>
<feature type="non-terminal residue" evidence="1">
    <location>
        <position position="70"/>
    </location>
</feature>
<dbReference type="AlphaFoldDB" id="A0AAD7ZFP5"/>